<feature type="signal peptide" evidence="2">
    <location>
        <begin position="1"/>
        <end position="19"/>
    </location>
</feature>
<dbReference type="OrthoDB" id="1044679at2"/>
<evidence type="ECO:0000313" key="4">
    <source>
        <dbReference type="EMBL" id="MUV04382.1"/>
    </source>
</evidence>
<sequence length="540" mass="63365">MKSLIIFFITILSSLGLRAQDLSSARQELDNALLQKEHFADIKRKKIAGYRNEITPGLDLKEEYRINEQLYEQYRKFYLDSAIYYINRNISIGNTLNNGYYRDRSSIQLANLYSSKGNFLESQSLLDGVTITKQPNDLKALYYEFYSQFYEHYTTNNPSEHYAKQIEVYRDSLLQVLSPDSNKYKINLAQQLMYKKEYSKARELLEKMENSSTVKDPDYAMYVYLLGDIYMREDKQEEGVRYYCLAAVTDIENGIRDHGAIQNLAIYYYYQGKIDLAYKYAQSALADAVACNVKFRTLMMSEFYSIINASYQEKENAAKSTLRTYLTLISILSFFLILAVVYVYSQMRRISKVKEELLVSGERQKDLNMELKTANEQLKVFNSQLHESNRVKEEYIAQFFDICSSYIAKLDDYRKKLNKKAMNKQFDELSKILKSSSVTNEELHELYERFDTIFINLYPNFVSEFNDMLLPEEKIELKHGELLNAELRIFALERLGISDAVKIASFLRYSLSTIYNYRTKVRNKVAISREEFDERLKTIG</sequence>
<gene>
    <name evidence="4" type="ORF">GN157_11750</name>
</gene>
<keyword evidence="2" id="KW-0732">Signal</keyword>
<protein>
    <recommendedName>
        <fullName evidence="3">DUF6377 domain-containing protein</fullName>
    </recommendedName>
</protein>
<accession>A0A6N8HF90</accession>
<feature type="domain" description="DUF6377" evidence="3">
    <location>
        <begin position="250"/>
        <end position="504"/>
    </location>
</feature>
<organism evidence="4 5">
    <name type="scientific">Flavobacterium rakeshii</name>
    <dbReference type="NCBI Taxonomy" id="1038845"/>
    <lineage>
        <taxon>Bacteria</taxon>
        <taxon>Pseudomonadati</taxon>
        <taxon>Bacteroidota</taxon>
        <taxon>Flavobacteriia</taxon>
        <taxon>Flavobacteriales</taxon>
        <taxon>Flavobacteriaceae</taxon>
        <taxon>Flavobacterium</taxon>
    </lineage>
</organism>
<dbReference type="InterPro" id="IPR011990">
    <property type="entry name" value="TPR-like_helical_dom_sf"/>
</dbReference>
<dbReference type="AlphaFoldDB" id="A0A6N8HF90"/>
<keyword evidence="1" id="KW-1133">Transmembrane helix</keyword>
<keyword evidence="1" id="KW-0472">Membrane</keyword>
<dbReference type="Proteomes" id="UP000433945">
    <property type="component" value="Unassembled WGS sequence"/>
</dbReference>
<evidence type="ECO:0000313" key="5">
    <source>
        <dbReference type="Proteomes" id="UP000433945"/>
    </source>
</evidence>
<keyword evidence="1" id="KW-0812">Transmembrane</keyword>
<dbReference type="Gene3D" id="1.25.40.10">
    <property type="entry name" value="Tetratricopeptide repeat domain"/>
    <property type="match status" value="1"/>
</dbReference>
<dbReference type="Pfam" id="PF19904">
    <property type="entry name" value="DUF6377"/>
    <property type="match status" value="1"/>
</dbReference>
<comment type="caution">
    <text evidence="4">The sequence shown here is derived from an EMBL/GenBank/DDBJ whole genome shotgun (WGS) entry which is preliminary data.</text>
</comment>
<feature type="chain" id="PRO_5026837192" description="DUF6377 domain-containing protein" evidence="2">
    <location>
        <begin position="20"/>
        <end position="540"/>
    </location>
</feature>
<dbReference type="InterPro" id="IPR045957">
    <property type="entry name" value="DUF6377"/>
</dbReference>
<proteinExistence type="predicted"/>
<evidence type="ECO:0000259" key="3">
    <source>
        <dbReference type="Pfam" id="PF19904"/>
    </source>
</evidence>
<dbReference type="EMBL" id="WOWP01000045">
    <property type="protein sequence ID" value="MUV04382.1"/>
    <property type="molecule type" value="Genomic_DNA"/>
</dbReference>
<evidence type="ECO:0000256" key="1">
    <source>
        <dbReference type="SAM" id="Phobius"/>
    </source>
</evidence>
<keyword evidence="5" id="KW-1185">Reference proteome</keyword>
<feature type="transmembrane region" description="Helical" evidence="1">
    <location>
        <begin position="325"/>
        <end position="344"/>
    </location>
</feature>
<name>A0A6N8HF90_9FLAO</name>
<reference evidence="4 5" key="1">
    <citation type="submission" date="2019-12" db="EMBL/GenBank/DDBJ databases">
        <authorList>
            <person name="Sun J.-Q."/>
        </authorList>
    </citation>
    <scope>NUCLEOTIDE SEQUENCE [LARGE SCALE GENOMIC DNA]</scope>
    <source>
        <strain evidence="4 5">JCM 17928</strain>
    </source>
</reference>
<dbReference type="RefSeq" id="WP_157483583.1">
    <property type="nucleotide sequence ID" value="NZ_WOWP01000045.1"/>
</dbReference>
<evidence type="ECO:0000256" key="2">
    <source>
        <dbReference type="SAM" id="SignalP"/>
    </source>
</evidence>
<dbReference type="SUPFAM" id="SSF48452">
    <property type="entry name" value="TPR-like"/>
    <property type="match status" value="1"/>
</dbReference>